<dbReference type="Proteomes" id="UP001168575">
    <property type="component" value="Unassembled WGS sequence"/>
</dbReference>
<sequence>MRKDNGSERNNSNEVLDARAANSSANGGEHEVSSKDEGASCKKTSSSEVNKKTAIAIATALVLAAIVVLCCVLALRSLPGQTSSSQQAAEQSQTQASADNKSQNEEKSEEGKAQAESTAEYEYSYEWKSGDGSASGSDSSSEEVVPTSVTVSVSVSGHGVSGGGTFTLPIGATAYDALMACGLSVNAKSTSYGMYVVAIGGLAEKDYGSMSGWLYAVNGNFPGIACSGFTLEDGDYVDWVYTDEGY</sequence>
<name>A0AA43RKV4_9ACTN</name>
<dbReference type="Gene3D" id="2.170.130.30">
    <property type="match status" value="1"/>
</dbReference>
<feature type="region of interest" description="Disordered" evidence="1">
    <location>
        <begin position="82"/>
        <end position="116"/>
    </location>
</feature>
<evidence type="ECO:0000256" key="2">
    <source>
        <dbReference type="SAM" id="Phobius"/>
    </source>
</evidence>
<dbReference type="InterPro" id="IPR027954">
    <property type="entry name" value="Transcobalamin-like_C"/>
</dbReference>
<dbReference type="EMBL" id="JAUMVS010000011">
    <property type="protein sequence ID" value="MDO4841322.1"/>
    <property type="molecule type" value="Genomic_DNA"/>
</dbReference>
<dbReference type="AlphaFoldDB" id="A0AA43RKV4"/>
<accession>A0AA43RKV4</accession>
<feature type="domain" description="Transcobalamin-like C-terminal" evidence="3">
    <location>
        <begin position="171"/>
        <end position="242"/>
    </location>
</feature>
<evidence type="ECO:0000259" key="3">
    <source>
        <dbReference type="Pfam" id="PF14478"/>
    </source>
</evidence>
<keyword evidence="5" id="KW-1185">Reference proteome</keyword>
<feature type="transmembrane region" description="Helical" evidence="2">
    <location>
        <begin position="53"/>
        <end position="75"/>
    </location>
</feature>
<evidence type="ECO:0000313" key="5">
    <source>
        <dbReference type="Proteomes" id="UP001168575"/>
    </source>
</evidence>
<reference evidence="4" key="1">
    <citation type="submission" date="2023-07" db="EMBL/GenBank/DDBJ databases">
        <title>Between Cages and Wild: Unraveling the Impact of Captivity on Animal Microbiomes and Antimicrobial Resistance.</title>
        <authorList>
            <person name="Schmartz G.P."/>
            <person name="Rehner J."/>
            <person name="Schuff M.J."/>
            <person name="Becker S.L."/>
            <person name="Kravczyk M."/>
            <person name="Gurevich A."/>
            <person name="Francke R."/>
            <person name="Mueller R."/>
            <person name="Keller V."/>
            <person name="Keller A."/>
        </authorList>
    </citation>
    <scope>NUCLEOTIDE SEQUENCE</scope>
    <source>
        <strain evidence="4">S12M_St_49</strain>
    </source>
</reference>
<feature type="compositionally biased region" description="Basic and acidic residues" evidence="1">
    <location>
        <begin position="102"/>
        <end position="113"/>
    </location>
</feature>
<feature type="compositionally biased region" description="Basic and acidic residues" evidence="1">
    <location>
        <begin position="28"/>
        <end position="40"/>
    </location>
</feature>
<dbReference type="Pfam" id="PF14478">
    <property type="entry name" value="DUF4430"/>
    <property type="match status" value="1"/>
</dbReference>
<organism evidence="4 5">
    <name type="scientific">Phoenicibacter congonensis</name>
    <dbReference type="NCBI Taxonomy" id="1944646"/>
    <lineage>
        <taxon>Bacteria</taxon>
        <taxon>Bacillati</taxon>
        <taxon>Actinomycetota</taxon>
        <taxon>Coriobacteriia</taxon>
        <taxon>Eggerthellales</taxon>
        <taxon>Eggerthellaceae</taxon>
        <taxon>Phoenicibacter</taxon>
    </lineage>
</organism>
<keyword evidence="2" id="KW-1133">Transmembrane helix</keyword>
<keyword evidence="2" id="KW-0472">Membrane</keyword>
<keyword evidence="2" id="KW-0812">Transmembrane</keyword>
<evidence type="ECO:0000313" key="4">
    <source>
        <dbReference type="EMBL" id="MDO4841322.1"/>
    </source>
</evidence>
<comment type="caution">
    <text evidence="4">The sequence shown here is derived from an EMBL/GenBank/DDBJ whole genome shotgun (WGS) entry which is preliminary data.</text>
</comment>
<feature type="region of interest" description="Disordered" evidence="1">
    <location>
        <begin position="1"/>
        <end position="46"/>
    </location>
</feature>
<evidence type="ECO:0000256" key="1">
    <source>
        <dbReference type="SAM" id="MobiDB-lite"/>
    </source>
</evidence>
<proteinExistence type="predicted"/>
<gene>
    <name evidence="4" type="ORF">Q3982_01415</name>
</gene>
<protein>
    <submittedName>
        <fullName evidence="4">DUF4430 domain-containing protein</fullName>
    </submittedName>
</protein>
<feature type="compositionally biased region" description="Low complexity" evidence="1">
    <location>
        <begin position="82"/>
        <end position="98"/>
    </location>
</feature>